<dbReference type="Pfam" id="PF02545">
    <property type="entry name" value="Maf"/>
    <property type="match status" value="1"/>
</dbReference>
<evidence type="ECO:0000313" key="5">
    <source>
        <dbReference type="Proteomes" id="UP000254834"/>
    </source>
</evidence>
<dbReference type="AlphaFoldDB" id="A0A345ZAG6"/>
<dbReference type="RefSeq" id="WP_115585298.1">
    <property type="nucleotide sequence ID" value="NZ_CP025544.1"/>
</dbReference>
<keyword evidence="5" id="KW-1185">Reference proteome</keyword>
<dbReference type="EMBL" id="CP025544">
    <property type="protein sequence ID" value="AXK60283.1"/>
    <property type="molecule type" value="Genomic_DNA"/>
</dbReference>
<protein>
    <recommendedName>
        <fullName evidence="3">Nucleoside triphosphate pyrophosphatase</fullName>
        <ecNumber evidence="3">3.6.1.9</ecNumber>
    </recommendedName>
    <alternativeName>
        <fullName evidence="3">Nucleotide pyrophosphatase</fullName>
        <shortName evidence="3">Nucleotide PPase</shortName>
    </alternativeName>
</protein>
<dbReference type="OrthoDB" id="9807767at2"/>
<dbReference type="GO" id="GO:0005737">
    <property type="term" value="C:cytoplasm"/>
    <property type="evidence" value="ECO:0007669"/>
    <property type="project" value="UniProtKB-SubCell"/>
</dbReference>
<dbReference type="PANTHER" id="PTHR43213">
    <property type="entry name" value="BIFUNCTIONAL DTTP/UTP PYROPHOSPHATASE/METHYLTRANSFERASE PROTEIN-RELATED"/>
    <property type="match status" value="1"/>
</dbReference>
<comment type="similarity">
    <text evidence="3">Belongs to the Maf family.</text>
</comment>
<dbReference type="InterPro" id="IPR003697">
    <property type="entry name" value="Maf-like"/>
</dbReference>
<gene>
    <name evidence="4" type="ORF">C0J27_00760</name>
</gene>
<comment type="catalytic activity">
    <reaction evidence="3">
        <text>a ribonucleoside 5'-triphosphate + H2O = a ribonucleoside 5'-phosphate + diphosphate + H(+)</text>
        <dbReference type="Rhea" id="RHEA:23996"/>
        <dbReference type="ChEBI" id="CHEBI:15377"/>
        <dbReference type="ChEBI" id="CHEBI:15378"/>
        <dbReference type="ChEBI" id="CHEBI:33019"/>
        <dbReference type="ChEBI" id="CHEBI:58043"/>
        <dbReference type="ChEBI" id="CHEBI:61557"/>
        <dbReference type="EC" id="3.6.1.9"/>
    </reaction>
</comment>
<evidence type="ECO:0000256" key="3">
    <source>
        <dbReference type="HAMAP-Rule" id="MF_00528"/>
    </source>
</evidence>
<comment type="function">
    <text evidence="3">Nucleoside triphosphate pyrophosphatase. May have a dual role in cell division arrest and in preventing the incorporation of modified nucleotides into cellular nucleic acids.</text>
</comment>
<dbReference type="HAMAP" id="MF_00528">
    <property type="entry name" value="Maf"/>
    <property type="match status" value="1"/>
</dbReference>
<dbReference type="EC" id="3.6.1.9" evidence="3"/>
<evidence type="ECO:0000313" key="4">
    <source>
        <dbReference type="EMBL" id="AXK60283.1"/>
    </source>
</evidence>
<keyword evidence="2 3" id="KW-0378">Hydrolase</keyword>
<proteinExistence type="inferred from homology"/>
<evidence type="ECO:0000256" key="2">
    <source>
        <dbReference type="ARBA" id="ARBA00022801"/>
    </source>
</evidence>
<reference evidence="4 5" key="1">
    <citation type="submission" date="2017-12" db="EMBL/GenBank/DDBJ databases">
        <title>Chromulinavorax destructans is a abundant pathogen of dominant heterotrophic picoflagllates.</title>
        <authorList>
            <person name="Deeg C.M."/>
            <person name="Zimmer M."/>
            <person name="Suttle C.A."/>
        </authorList>
    </citation>
    <scope>NUCLEOTIDE SEQUENCE [LARGE SCALE GENOMIC DNA]</scope>
    <source>
        <strain evidence="4 5">SeV1</strain>
    </source>
</reference>
<comment type="cofactor">
    <cofactor evidence="1 3">
        <name>a divalent metal cation</name>
        <dbReference type="ChEBI" id="CHEBI:60240"/>
    </cofactor>
</comment>
<comment type="caution">
    <text evidence="3">Lacks conserved residue(s) required for the propagation of feature annotation.</text>
</comment>
<accession>A0A345ZAG6</accession>
<dbReference type="InterPro" id="IPR029001">
    <property type="entry name" value="ITPase-like_fam"/>
</dbReference>
<keyword evidence="3" id="KW-0963">Cytoplasm</keyword>
<dbReference type="PIRSF" id="PIRSF006305">
    <property type="entry name" value="Maf"/>
    <property type="match status" value="1"/>
</dbReference>
<comment type="catalytic activity">
    <reaction evidence="3">
        <text>a 2'-deoxyribonucleoside 5'-triphosphate + H2O = a 2'-deoxyribonucleoside 5'-phosphate + diphosphate + H(+)</text>
        <dbReference type="Rhea" id="RHEA:44644"/>
        <dbReference type="ChEBI" id="CHEBI:15377"/>
        <dbReference type="ChEBI" id="CHEBI:15378"/>
        <dbReference type="ChEBI" id="CHEBI:33019"/>
        <dbReference type="ChEBI" id="CHEBI:61560"/>
        <dbReference type="ChEBI" id="CHEBI:65317"/>
        <dbReference type="EC" id="3.6.1.9"/>
    </reaction>
</comment>
<dbReference type="PANTHER" id="PTHR43213:SF5">
    <property type="entry name" value="BIFUNCTIONAL DTTP_UTP PYROPHOSPHATASE_METHYLTRANSFERASE PROTEIN-RELATED"/>
    <property type="match status" value="1"/>
</dbReference>
<comment type="subcellular location">
    <subcellularLocation>
        <location evidence="3">Cytoplasm</location>
    </subcellularLocation>
</comment>
<dbReference type="KEGG" id="cdes:C0J27_00760"/>
<feature type="active site" description="Proton acceptor" evidence="3">
    <location>
        <position position="78"/>
    </location>
</feature>
<evidence type="ECO:0000256" key="1">
    <source>
        <dbReference type="ARBA" id="ARBA00001968"/>
    </source>
</evidence>
<sequence length="206" mass="23144">MVFSHVLHIASNSASRKRLLEQAHIPFVVIEQDADELQVDQTQELSQVVMQIAQLKMVHAKFPAGQTEGQLLFVLTADTLGLTLNGRILYKPVDRADAISMLQESRLGTRTITGFYLQKLVWQNNNWVVDQEVVDYEDSTSVFDVADEFLDFYLDTIPFLSVSGAISIEGIGGQFLKSVNGSYESIIGLPMFKIRKALFEFGFYAK</sequence>
<keyword evidence="3" id="KW-0546">Nucleotide metabolism</keyword>
<dbReference type="Proteomes" id="UP000254834">
    <property type="component" value="Chromosome"/>
</dbReference>
<organism evidence="4 5">
    <name type="scientific">Candidatus Chromulinivorax destructor</name>
    <dbReference type="NCBI Taxonomy" id="2066483"/>
    <lineage>
        <taxon>Bacteria</taxon>
        <taxon>Candidatus Babelota</taxon>
        <taxon>Candidatus Babeliae</taxon>
        <taxon>Candidatus Babeliales</taxon>
        <taxon>Candidatus Chromulinivoraceae</taxon>
        <taxon>Candidatus Chromulinivorax</taxon>
    </lineage>
</organism>
<dbReference type="Gene3D" id="3.90.950.10">
    <property type="match status" value="1"/>
</dbReference>
<dbReference type="SUPFAM" id="SSF52972">
    <property type="entry name" value="ITPase-like"/>
    <property type="match status" value="1"/>
</dbReference>
<dbReference type="GO" id="GO:0009117">
    <property type="term" value="P:nucleotide metabolic process"/>
    <property type="evidence" value="ECO:0007669"/>
    <property type="project" value="UniProtKB-KW"/>
</dbReference>
<dbReference type="GO" id="GO:0047429">
    <property type="term" value="F:nucleoside triphosphate diphosphatase activity"/>
    <property type="evidence" value="ECO:0007669"/>
    <property type="project" value="UniProtKB-EC"/>
</dbReference>
<name>A0A345ZAG6_9BACT</name>